<comment type="caution">
    <text evidence="1">The sequence shown here is derived from an EMBL/GenBank/DDBJ whole genome shotgun (WGS) entry which is preliminary data.</text>
</comment>
<organism evidence="1 2">
    <name type="scientific">Dryococelus australis</name>
    <dbReference type="NCBI Taxonomy" id="614101"/>
    <lineage>
        <taxon>Eukaryota</taxon>
        <taxon>Metazoa</taxon>
        <taxon>Ecdysozoa</taxon>
        <taxon>Arthropoda</taxon>
        <taxon>Hexapoda</taxon>
        <taxon>Insecta</taxon>
        <taxon>Pterygota</taxon>
        <taxon>Neoptera</taxon>
        <taxon>Polyneoptera</taxon>
        <taxon>Phasmatodea</taxon>
        <taxon>Verophasmatodea</taxon>
        <taxon>Anareolatae</taxon>
        <taxon>Phasmatidae</taxon>
        <taxon>Eurycanthinae</taxon>
        <taxon>Dryococelus</taxon>
    </lineage>
</organism>
<dbReference type="EMBL" id="JARBHB010000009">
    <property type="protein sequence ID" value="KAJ8875453.1"/>
    <property type="molecule type" value="Genomic_DNA"/>
</dbReference>
<protein>
    <recommendedName>
        <fullName evidence="3">Secreted protein</fullName>
    </recommendedName>
</protein>
<sequence>MSSGSRLCLSVCGRTTAMARVAATLCTITSDIILPISQSYQSPLVLCVHADGHVQVHFAMPLWGQGHNKLKTQLLLHVGDLYTNWAEHLPMAFFTICRRVNAATDQHMPTFC</sequence>
<evidence type="ECO:0000313" key="2">
    <source>
        <dbReference type="Proteomes" id="UP001159363"/>
    </source>
</evidence>
<accession>A0ABQ9GTW7</accession>
<proteinExistence type="predicted"/>
<dbReference type="Proteomes" id="UP001159363">
    <property type="component" value="Chromosome 8"/>
</dbReference>
<name>A0ABQ9GTW7_9NEOP</name>
<gene>
    <name evidence="1" type="ORF">PR048_023348</name>
</gene>
<keyword evidence="2" id="KW-1185">Reference proteome</keyword>
<evidence type="ECO:0008006" key="3">
    <source>
        <dbReference type="Google" id="ProtNLM"/>
    </source>
</evidence>
<evidence type="ECO:0000313" key="1">
    <source>
        <dbReference type="EMBL" id="KAJ8875453.1"/>
    </source>
</evidence>
<reference evidence="1 2" key="1">
    <citation type="submission" date="2023-02" db="EMBL/GenBank/DDBJ databases">
        <title>LHISI_Scaffold_Assembly.</title>
        <authorList>
            <person name="Stuart O.P."/>
            <person name="Cleave R."/>
            <person name="Magrath M.J.L."/>
            <person name="Mikheyev A.S."/>
        </authorList>
    </citation>
    <scope>NUCLEOTIDE SEQUENCE [LARGE SCALE GENOMIC DNA]</scope>
    <source>
        <strain evidence="1">Daus_M_001</strain>
        <tissue evidence="1">Leg muscle</tissue>
    </source>
</reference>